<proteinExistence type="predicted"/>
<reference evidence="2" key="2">
    <citation type="submission" date="2017-12" db="EMBL/GenBank/DDBJ databases">
        <title>Coralsnake Venomics: Analyses of Venom Gland Transcriptomes and Proteomes of Six Brazilian Taxa.</title>
        <authorList>
            <person name="Aird S.D."/>
            <person name="Jorge da Silva N."/>
            <person name="Qiu L."/>
            <person name="Villar-Briones A."/>
            <person name="Aparecida-Saddi V."/>
            <person name="Campos-Telles M.P."/>
            <person name="Grau M."/>
            <person name="Mikheyev A.S."/>
        </authorList>
    </citation>
    <scope>NUCLEOTIDE SEQUENCE</scope>
    <source>
        <tissue evidence="2">Venom_gland</tissue>
    </source>
</reference>
<accession>A0A2H6MWZ9</accession>
<evidence type="ECO:0000313" key="2">
    <source>
        <dbReference type="EMBL" id="LAA19445.1"/>
    </source>
</evidence>
<protein>
    <submittedName>
        <fullName evidence="2">Uncharacterized protein</fullName>
    </submittedName>
</protein>
<organism evidence="2">
    <name type="scientific">Micrurus carvalhoi</name>
    <dbReference type="NCBI Taxonomy" id="3147026"/>
    <lineage>
        <taxon>Eukaryota</taxon>
        <taxon>Metazoa</taxon>
        <taxon>Chordata</taxon>
        <taxon>Craniata</taxon>
        <taxon>Vertebrata</taxon>
        <taxon>Euteleostomi</taxon>
        <taxon>Lepidosauria</taxon>
        <taxon>Squamata</taxon>
        <taxon>Bifurcata</taxon>
        <taxon>Unidentata</taxon>
        <taxon>Episquamata</taxon>
        <taxon>Toxicofera</taxon>
        <taxon>Serpentes</taxon>
        <taxon>Colubroidea</taxon>
        <taxon>Elapidae</taxon>
        <taxon>Elapinae</taxon>
        <taxon>Micrurus</taxon>
    </lineage>
</organism>
<sequence>MFEDAISTNWTRHTYFPRIHNFVCEGFFTHPFSHISFKSDLGITDSFSKSNTCFLLRSKGLFPQRHPSRCGRDFPLQLGKKKKRGGGPESSQLTAKMEFKPCRPKPMVCQDNVIVLRGEKREGSLQDHSFALEGMRSD</sequence>
<reference evidence="2" key="1">
    <citation type="submission" date="2017-07" db="EMBL/GenBank/DDBJ databases">
        <authorList>
            <person name="Mikheyev A."/>
            <person name="Grau M."/>
        </authorList>
    </citation>
    <scope>NUCLEOTIDE SEQUENCE</scope>
    <source>
        <tissue evidence="2">Venom_gland</tissue>
    </source>
</reference>
<dbReference type="AlphaFoldDB" id="A0A2H6MWZ9"/>
<evidence type="ECO:0000256" key="1">
    <source>
        <dbReference type="SAM" id="MobiDB-lite"/>
    </source>
</evidence>
<dbReference type="EMBL" id="IACI01014207">
    <property type="protein sequence ID" value="LAA19445.1"/>
    <property type="molecule type" value="Transcribed_RNA"/>
</dbReference>
<name>A0A2H6MWZ9_9SAUR</name>
<feature type="region of interest" description="Disordered" evidence="1">
    <location>
        <begin position="72"/>
        <end position="97"/>
    </location>
</feature>